<comment type="caution">
    <text evidence="2">The sequence shown here is derived from an EMBL/GenBank/DDBJ whole genome shotgun (WGS) entry which is preliminary data.</text>
</comment>
<organism evidence="2 3">
    <name type="scientific">Metamycoplasma hyosynoviae</name>
    <dbReference type="NCBI Taxonomy" id="29559"/>
    <lineage>
        <taxon>Bacteria</taxon>
        <taxon>Bacillati</taxon>
        <taxon>Mycoplasmatota</taxon>
        <taxon>Mycoplasmoidales</taxon>
        <taxon>Metamycoplasmataceae</taxon>
        <taxon>Metamycoplasma</taxon>
    </lineage>
</organism>
<feature type="transmembrane region" description="Helical" evidence="1">
    <location>
        <begin position="186"/>
        <end position="205"/>
    </location>
</feature>
<gene>
    <name evidence="2" type="ORF">JN03_0155</name>
</gene>
<feature type="transmembrane region" description="Helical" evidence="1">
    <location>
        <begin position="37"/>
        <end position="57"/>
    </location>
</feature>
<keyword evidence="1" id="KW-0472">Membrane</keyword>
<name>A0A4V3FMJ0_9BACT</name>
<reference evidence="2 3" key="1">
    <citation type="submission" date="2019-03" db="EMBL/GenBank/DDBJ databases">
        <title>Genomic Encyclopedia of Archaeal and Bacterial Type Strains, Phase II (KMG-II): from individual species to whole genera.</title>
        <authorList>
            <person name="Goeker M."/>
        </authorList>
    </citation>
    <scope>NUCLEOTIDE SEQUENCE [LARGE SCALE GENOMIC DNA]</scope>
    <source>
        <strain evidence="2 3">ATCC 25591</strain>
    </source>
</reference>
<feature type="transmembrane region" description="Helical" evidence="1">
    <location>
        <begin position="108"/>
        <end position="128"/>
    </location>
</feature>
<dbReference type="RefSeq" id="WP_134076474.1">
    <property type="nucleotide sequence ID" value="NZ_SOCH01000002.1"/>
</dbReference>
<feature type="transmembrane region" description="Helical" evidence="1">
    <location>
        <begin position="63"/>
        <end position="88"/>
    </location>
</feature>
<dbReference type="AlphaFoldDB" id="A0A4V3FMJ0"/>
<feature type="transmembrane region" description="Helical" evidence="1">
    <location>
        <begin position="161"/>
        <end position="179"/>
    </location>
</feature>
<dbReference type="EMBL" id="SOCH01000002">
    <property type="protein sequence ID" value="TDU98133.1"/>
    <property type="molecule type" value="Genomic_DNA"/>
</dbReference>
<proteinExistence type="predicted"/>
<evidence type="ECO:0000313" key="2">
    <source>
        <dbReference type="EMBL" id="TDU98133.1"/>
    </source>
</evidence>
<evidence type="ECO:0000256" key="1">
    <source>
        <dbReference type="SAM" id="Phobius"/>
    </source>
</evidence>
<evidence type="ECO:0000313" key="3">
    <source>
        <dbReference type="Proteomes" id="UP000294882"/>
    </source>
</evidence>
<keyword evidence="1" id="KW-0812">Transmembrane</keyword>
<keyword evidence="1" id="KW-1133">Transmembrane helix</keyword>
<accession>A0A4V3FMJ0</accession>
<protein>
    <submittedName>
        <fullName evidence="2">Uncharacterized protein</fullName>
    </submittedName>
</protein>
<dbReference type="Proteomes" id="UP000294882">
    <property type="component" value="Unassembled WGS sequence"/>
</dbReference>
<sequence>MVGMQKTSENSLNLKIKSQKNKYRKEKQYFVWKDTSFLWTVLILILFSLITISYLNVKGLTTIHSYSINIFFGMFSILFYLWLILFCLKKLFNLKNTYTARFFHFSMWRLATLFLAIIIFGSTIYYVANKIFVTKPASAFKEVFSYWFDEFKTNAVPTLPYKYGAGIFGTFFYSLFSIVGNKAGIAISFILSITTLVVALSFFFISDLRFKLLSFSESKRKAARQEIDKIKSKSIRYLLAPNEITITKTSENLDSKPQEIEPQIIKTSEIITHQIQESKPAVESIAEVPKFSPLASQLENKNLQETIGTKPTPKPEIVYETAEPIQTKSSLPPLELHFEAKNQEEKIKNLNIPTSLKETPKPTEVQDAKKEIIEEKKIEHKLSTEFEQITVQPKVDVIFEDDPFYTSTVSLEIVSPAAVASNALNKTIEKTAENYLSKFVSEKELNNFKAEQTKIIDLELQEEHLNKISSKPHEEVSPEENKKNRYAIIQDKEELF</sequence>